<sequence>MTQHFNKLCLDLEKIKEEIHWSLFSIAEDFPNEKGIEFFSAANADINSGLIELLENSLIEIQEGLKSYINDSRRKYWVEIIFQICTRIQELVSINSEIDTLASFDVQEYQRSNIYIVNHDPDQLDDDFERLGEEGWERKLELAESALEDIYELEETLKQLTALLQAFNIELN</sequence>
<evidence type="ECO:0000313" key="3">
    <source>
        <dbReference type="Proteomes" id="UP000253834"/>
    </source>
</evidence>
<proteinExistence type="predicted"/>
<accession>A0AA86I0Q8</accession>
<keyword evidence="1" id="KW-0175">Coiled coil</keyword>
<protein>
    <submittedName>
        <fullName evidence="2">Uncharacterized protein</fullName>
    </submittedName>
</protein>
<dbReference type="RefSeq" id="WP_114895695.1">
    <property type="nucleotide sequence ID" value="NZ_CP022674.1"/>
</dbReference>
<dbReference type="Proteomes" id="UP000253834">
    <property type="component" value="Chromosome"/>
</dbReference>
<dbReference type="EMBL" id="CP022674">
    <property type="protein sequence ID" value="AXI29763.1"/>
    <property type="molecule type" value="Genomic_DNA"/>
</dbReference>
<dbReference type="AlphaFoldDB" id="A0AA86I0Q8"/>
<feature type="coiled-coil region" evidence="1">
    <location>
        <begin position="143"/>
        <end position="170"/>
    </location>
</feature>
<organism evidence="2 3">
    <name type="scientific">Priestia megaterium</name>
    <name type="common">Bacillus megaterium</name>
    <dbReference type="NCBI Taxonomy" id="1404"/>
    <lineage>
        <taxon>Bacteria</taxon>
        <taxon>Bacillati</taxon>
        <taxon>Bacillota</taxon>
        <taxon>Bacilli</taxon>
        <taxon>Bacillales</taxon>
        <taxon>Bacillaceae</taxon>
        <taxon>Priestia</taxon>
    </lineage>
</organism>
<gene>
    <name evidence="2" type="ORF">CIB87_12350</name>
</gene>
<evidence type="ECO:0000313" key="2">
    <source>
        <dbReference type="EMBL" id="AXI29763.1"/>
    </source>
</evidence>
<evidence type="ECO:0000256" key="1">
    <source>
        <dbReference type="SAM" id="Coils"/>
    </source>
</evidence>
<name>A0AA86I0Q8_PRIMG</name>
<reference evidence="2 3" key="1">
    <citation type="submission" date="2017-07" db="EMBL/GenBank/DDBJ databases">
        <title>Isolation and development of strain Bacillus megaterium SR7 for enhanced growth and metabolite production under supercritical carbon dioxide.</title>
        <authorList>
            <person name="Freedman A.J.E."/>
            <person name="Peet K.C."/>
            <person name="Boock J.T."/>
            <person name="Penn K."/>
            <person name="Prather K.L.J."/>
            <person name="Thompson J.R."/>
        </authorList>
    </citation>
    <scope>NUCLEOTIDE SEQUENCE [LARGE SCALE GENOMIC DNA]</scope>
    <source>
        <strain evidence="2 3">SR7</strain>
    </source>
</reference>